<dbReference type="OrthoDB" id="5099880at2759"/>
<dbReference type="AlphaFoldDB" id="A0A9P7KZ89"/>
<dbReference type="EMBL" id="JADFTT010000344">
    <property type="protein sequence ID" value="KAG5762877.1"/>
    <property type="molecule type" value="Genomic_DNA"/>
</dbReference>
<keyword evidence="2" id="KW-1185">Reference proteome</keyword>
<sequence length="313" mass="35374">MTIHKPLREIPQQFIDNDVVTNIGSLNYETPKTEVHKLLQDHDFSLKIYWPNFEPGLDNSDLGTAVMGWYWVQFQRKEDAQRAKEVLNGTIVYGRRIKTGSIHPPKSSIPPCHSSHLQVPFTGFGRSNIFYHRDLQLNSEARTRHIKSDYAGRGLVIGPDLTQRLDKTFTPLSQSVPSPHQCNQNAWLQAFIQVVKRSGGKTEIKKILATDLPKFQAQGCSQYLHPGRPTAKPRDSDIRDIPKINAVYDTDNPVKSSANVFMTGMIASGLAVKVMPVEELVRTLPSKGLVELTIPMTEEEKQQVQQEKGPKYY</sequence>
<evidence type="ECO:0008006" key="3">
    <source>
        <dbReference type="Google" id="ProtNLM"/>
    </source>
</evidence>
<dbReference type="GO" id="GO:0003676">
    <property type="term" value="F:nucleic acid binding"/>
    <property type="evidence" value="ECO:0007669"/>
    <property type="project" value="InterPro"/>
</dbReference>
<dbReference type="SUPFAM" id="SSF54928">
    <property type="entry name" value="RNA-binding domain, RBD"/>
    <property type="match status" value="1"/>
</dbReference>
<protein>
    <recommendedName>
        <fullName evidence="3">RRM domain-containing protein</fullName>
    </recommendedName>
</protein>
<dbReference type="CDD" id="cd00590">
    <property type="entry name" value="RRM_SF"/>
    <property type="match status" value="1"/>
</dbReference>
<dbReference type="InterPro" id="IPR035979">
    <property type="entry name" value="RBD_domain_sf"/>
</dbReference>
<dbReference type="Proteomes" id="UP000750502">
    <property type="component" value="Unassembled WGS sequence"/>
</dbReference>
<reference evidence="1" key="2">
    <citation type="submission" date="2020-10" db="EMBL/GenBank/DDBJ databases">
        <authorList>
            <person name="Peck L.D."/>
            <person name="Nowell R.W."/>
            <person name="Flood J."/>
            <person name="Ryan M.J."/>
            <person name="Barraclough T.G."/>
        </authorList>
    </citation>
    <scope>NUCLEOTIDE SEQUENCE</scope>
    <source>
        <strain evidence="1">IMI 127659i</strain>
    </source>
</reference>
<name>A0A9P7KZ89_9HYPO</name>
<evidence type="ECO:0000313" key="1">
    <source>
        <dbReference type="EMBL" id="KAG5762877.1"/>
    </source>
</evidence>
<proteinExistence type="predicted"/>
<dbReference type="Gene3D" id="3.30.70.330">
    <property type="match status" value="1"/>
</dbReference>
<comment type="caution">
    <text evidence="1">The sequence shown here is derived from an EMBL/GenBank/DDBJ whole genome shotgun (WGS) entry which is preliminary data.</text>
</comment>
<evidence type="ECO:0000313" key="2">
    <source>
        <dbReference type="Proteomes" id="UP000750502"/>
    </source>
</evidence>
<dbReference type="InterPro" id="IPR012677">
    <property type="entry name" value="Nucleotide-bd_a/b_plait_sf"/>
</dbReference>
<organism evidence="1 2">
    <name type="scientific">Fusarium xylarioides</name>
    <dbReference type="NCBI Taxonomy" id="221167"/>
    <lineage>
        <taxon>Eukaryota</taxon>
        <taxon>Fungi</taxon>
        <taxon>Dikarya</taxon>
        <taxon>Ascomycota</taxon>
        <taxon>Pezizomycotina</taxon>
        <taxon>Sordariomycetes</taxon>
        <taxon>Hypocreomycetidae</taxon>
        <taxon>Hypocreales</taxon>
        <taxon>Nectriaceae</taxon>
        <taxon>Fusarium</taxon>
        <taxon>Fusarium fujikuroi species complex</taxon>
    </lineage>
</organism>
<accession>A0A9P7KZ89</accession>
<reference evidence="1" key="1">
    <citation type="journal article" date="2020" name="bioRxiv">
        <title>Historical genomics reveals the evolutionary mechanisms behind multiple outbreaks of the host-specific coffee wilt pathogen Fusarium xylarioides.</title>
        <authorList>
            <person name="Peck D."/>
            <person name="Nowell R.W."/>
            <person name="Flood J."/>
            <person name="Ryan M.J."/>
            <person name="Barraclough T.G."/>
        </authorList>
    </citation>
    <scope>NUCLEOTIDE SEQUENCE</scope>
    <source>
        <strain evidence="1">IMI 127659i</strain>
    </source>
</reference>
<gene>
    <name evidence="1" type="ORF">H9Q72_009014</name>
</gene>